<dbReference type="OrthoDB" id="10128945at2759"/>
<dbReference type="InterPro" id="IPR003609">
    <property type="entry name" value="Pan_app"/>
</dbReference>
<dbReference type="RefSeq" id="XP_022079933.1">
    <property type="nucleotide sequence ID" value="XM_022224241.1"/>
</dbReference>
<dbReference type="Proteomes" id="UP000694845">
    <property type="component" value="Unplaced"/>
</dbReference>
<sequence length="261" mass="28261">MDVHILIMLFPLFNHAMCQLTAVPVTNKPAWLSTTLSAEYAAGKAVDNDLRTIAHNGADDAHPVLGIDLEEKHCLGRITVTLRDSGCGSEPCFMGTVVRAGLSSHYADNQPCGLPATTEQSSAGAVNQFLCETPRLSRYVTLDIDRSQFGLTDPTLKIAEIQVEEYSAEVCAADNGINCLSGTKPALFIQHEQGLIGNPDPLSIKRAPSLTYCALYCLKREGCFFLAFSPVLGLCSLHNQTSESILVTIRPDFIVYARNNG</sequence>
<feature type="chain" id="PRO_5034154144" evidence="1">
    <location>
        <begin position="19"/>
        <end position="261"/>
    </location>
</feature>
<protein>
    <submittedName>
        <fullName evidence="4">Uncharacterized protein LOC110973413</fullName>
    </submittedName>
</protein>
<dbReference type="GeneID" id="110973413"/>
<dbReference type="SUPFAM" id="SSF49785">
    <property type="entry name" value="Galactose-binding domain-like"/>
    <property type="match status" value="1"/>
</dbReference>
<organism evidence="3 4">
    <name type="scientific">Acanthaster planci</name>
    <name type="common">Crown-of-thorns starfish</name>
    <dbReference type="NCBI Taxonomy" id="133434"/>
    <lineage>
        <taxon>Eukaryota</taxon>
        <taxon>Metazoa</taxon>
        <taxon>Echinodermata</taxon>
        <taxon>Eleutherozoa</taxon>
        <taxon>Asterozoa</taxon>
        <taxon>Asteroidea</taxon>
        <taxon>Valvatacea</taxon>
        <taxon>Valvatida</taxon>
        <taxon>Acanthasteridae</taxon>
        <taxon>Acanthaster</taxon>
    </lineage>
</organism>
<dbReference type="Gene3D" id="2.60.120.260">
    <property type="entry name" value="Galactose-binding domain-like"/>
    <property type="match status" value="1"/>
</dbReference>
<reference evidence="4" key="1">
    <citation type="submission" date="2025-08" db="UniProtKB">
        <authorList>
            <consortium name="RefSeq"/>
        </authorList>
    </citation>
    <scope>IDENTIFICATION</scope>
</reference>
<dbReference type="KEGG" id="aplc:110973413"/>
<keyword evidence="3" id="KW-1185">Reference proteome</keyword>
<dbReference type="OMA" id="VSKFPCD"/>
<accession>A0A8B7XGL8</accession>
<dbReference type="Pfam" id="PF00024">
    <property type="entry name" value="PAN_1"/>
    <property type="match status" value="1"/>
</dbReference>
<evidence type="ECO:0000259" key="2">
    <source>
        <dbReference type="Pfam" id="PF00024"/>
    </source>
</evidence>
<proteinExistence type="predicted"/>
<feature type="signal peptide" evidence="1">
    <location>
        <begin position="1"/>
        <end position="18"/>
    </location>
</feature>
<feature type="domain" description="Apple" evidence="2">
    <location>
        <begin position="188"/>
        <end position="246"/>
    </location>
</feature>
<dbReference type="AlphaFoldDB" id="A0A8B7XGL8"/>
<name>A0A8B7XGL8_ACAPL</name>
<gene>
    <name evidence="4" type="primary">LOC110973413</name>
</gene>
<evidence type="ECO:0000313" key="3">
    <source>
        <dbReference type="Proteomes" id="UP000694845"/>
    </source>
</evidence>
<dbReference type="InterPro" id="IPR008979">
    <property type="entry name" value="Galactose-bd-like_sf"/>
</dbReference>
<keyword evidence="1" id="KW-0732">Signal</keyword>
<evidence type="ECO:0000313" key="4">
    <source>
        <dbReference type="RefSeq" id="XP_022079933.1"/>
    </source>
</evidence>
<evidence type="ECO:0000256" key="1">
    <source>
        <dbReference type="SAM" id="SignalP"/>
    </source>
</evidence>